<feature type="domain" description="Thioredoxin" evidence="12">
    <location>
        <begin position="17"/>
        <end position="166"/>
    </location>
</feature>
<dbReference type="GO" id="GO:0008379">
    <property type="term" value="F:thioredoxin peroxidase activity"/>
    <property type="evidence" value="ECO:0007669"/>
    <property type="project" value="TreeGrafter"/>
</dbReference>
<organism evidence="13 14">
    <name type="scientific">Parvularcula mediterranea</name>
    <dbReference type="NCBI Taxonomy" id="2732508"/>
    <lineage>
        <taxon>Bacteria</taxon>
        <taxon>Pseudomonadati</taxon>
        <taxon>Pseudomonadota</taxon>
        <taxon>Alphaproteobacteria</taxon>
        <taxon>Parvularculales</taxon>
        <taxon>Parvularculaceae</taxon>
        <taxon>Parvularcula</taxon>
    </lineage>
</organism>
<sequence>MVIALLLSLFMQQGLGPDIGTKVPEPAQFEDAMGDRGATIVFVRSVDWCPFCKRQVKELADASEAFDAAGRPLIFISYDDAAKQESFAERLKIEETFIADEGSALIKAFGILNTSHQPGSRVYGIPHPAVFVVDRDGVVKARLYEEDFATNSKSYRNRPAVDTILEAAKTKG</sequence>
<evidence type="ECO:0000313" key="14">
    <source>
        <dbReference type="Proteomes" id="UP000536835"/>
    </source>
</evidence>
<evidence type="ECO:0000256" key="3">
    <source>
        <dbReference type="ARBA" id="ARBA00022559"/>
    </source>
</evidence>
<dbReference type="PANTHER" id="PTHR42801">
    <property type="entry name" value="THIOREDOXIN-DEPENDENT PEROXIDE REDUCTASE"/>
    <property type="match status" value="1"/>
</dbReference>
<evidence type="ECO:0000256" key="9">
    <source>
        <dbReference type="ARBA" id="ARBA00038489"/>
    </source>
</evidence>
<keyword evidence="7" id="KW-0676">Redox-active center</keyword>
<reference evidence="13 14" key="1">
    <citation type="submission" date="2020-05" db="EMBL/GenBank/DDBJ databases">
        <title>Parvularcula mediterraneae sp. nov., isolated from polypropylene straw from shallow seawater of the seashore of Laganas in Zakynthos island, Greece.</title>
        <authorList>
            <person name="Szabo I."/>
            <person name="Al-Omari J."/>
            <person name="Rado J."/>
            <person name="Szerdahelyi G.S."/>
        </authorList>
    </citation>
    <scope>NUCLEOTIDE SEQUENCE [LARGE SCALE GENOMIC DNA]</scope>
    <source>
        <strain evidence="13 14">ZS-1/3</strain>
    </source>
</reference>
<evidence type="ECO:0000256" key="11">
    <source>
        <dbReference type="ARBA" id="ARBA00049091"/>
    </source>
</evidence>
<comment type="similarity">
    <text evidence="9">Belongs to the peroxiredoxin family. BCP/PrxQ subfamily.</text>
</comment>
<dbReference type="PROSITE" id="PS51352">
    <property type="entry name" value="THIOREDOXIN_2"/>
    <property type="match status" value="1"/>
</dbReference>
<name>A0A7Y3RNJ1_9PROT</name>
<dbReference type="EC" id="1.11.1.24" evidence="2"/>
<evidence type="ECO:0000313" key="13">
    <source>
        <dbReference type="EMBL" id="NNU17359.1"/>
    </source>
</evidence>
<gene>
    <name evidence="13" type="ORF">HK107_13590</name>
</gene>
<dbReference type="AlphaFoldDB" id="A0A7Y3RNJ1"/>
<dbReference type="InterPro" id="IPR013766">
    <property type="entry name" value="Thioredoxin_domain"/>
</dbReference>
<evidence type="ECO:0000259" key="12">
    <source>
        <dbReference type="PROSITE" id="PS51352"/>
    </source>
</evidence>
<dbReference type="Pfam" id="PF00578">
    <property type="entry name" value="AhpC-TSA"/>
    <property type="match status" value="1"/>
</dbReference>
<dbReference type="RefSeq" id="WP_173200706.1">
    <property type="nucleotide sequence ID" value="NZ_JABFCX010000003.1"/>
</dbReference>
<keyword evidence="4" id="KW-0049">Antioxidant</keyword>
<comment type="function">
    <text evidence="1">Thiol-specific peroxidase that catalyzes the reduction of hydrogen peroxide and organic hydroperoxides to water and alcohols, respectively. Plays a role in cell protection against oxidative stress by detoxifying peroxides and as sensor of hydrogen peroxide-mediated signaling events.</text>
</comment>
<dbReference type="GO" id="GO:0045454">
    <property type="term" value="P:cell redox homeostasis"/>
    <property type="evidence" value="ECO:0007669"/>
    <property type="project" value="TreeGrafter"/>
</dbReference>
<evidence type="ECO:0000256" key="8">
    <source>
        <dbReference type="ARBA" id="ARBA00032824"/>
    </source>
</evidence>
<evidence type="ECO:0000256" key="6">
    <source>
        <dbReference type="ARBA" id="ARBA00023157"/>
    </source>
</evidence>
<keyword evidence="6" id="KW-1015">Disulfide bond</keyword>
<dbReference type="InterPro" id="IPR000866">
    <property type="entry name" value="AhpC/TSA"/>
</dbReference>
<dbReference type="PANTHER" id="PTHR42801:SF7">
    <property type="entry name" value="SLL1159 PROTEIN"/>
    <property type="match status" value="1"/>
</dbReference>
<dbReference type="InterPro" id="IPR050924">
    <property type="entry name" value="Peroxiredoxin_BCP/PrxQ"/>
</dbReference>
<accession>A0A7Y3RNJ1</accession>
<dbReference type="InterPro" id="IPR036249">
    <property type="entry name" value="Thioredoxin-like_sf"/>
</dbReference>
<keyword evidence="14" id="KW-1185">Reference proteome</keyword>
<keyword evidence="5" id="KW-0560">Oxidoreductase</keyword>
<evidence type="ECO:0000256" key="5">
    <source>
        <dbReference type="ARBA" id="ARBA00023002"/>
    </source>
</evidence>
<comment type="catalytic activity">
    <reaction evidence="11">
        <text>a hydroperoxide + [thioredoxin]-dithiol = an alcohol + [thioredoxin]-disulfide + H2O</text>
        <dbReference type="Rhea" id="RHEA:62620"/>
        <dbReference type="Rhea" id="RHEA-COMP:10698"/>
        <dbReference type="Rhea" id="RHEA-COMP:10700"/>
        <dbReference type="ChEBI" id="CHEBI:15377"/>
        <dbReference type="ChEBI" id="CHEBI:29950"/>
        <dbReference type="ChEBI" id="CHEBI:30879"/>
        <dbReference type="ChEBI" id="CHEBI:35924"/>
        <dbReference type="ChEBI" id="CHEBI:50058"/>
        <dbReference type="EC" id="1.11.1.24"/>
    </reaction>
</comment>
<evidence type="ECO:0000256" key="7">
    <source>
        <dbReference type="ARBA" id="ARBA00023284"/>
    </source>
</evidence>
<dbReference type="EMBL" id="JABFCX010000003">
    <property type="protein sequence ID" value="NNU17359.1"/>
    <property type="molecule type" value="Genomic_DNA"/>
</dbReference>
<dbReference type="GO" id="GO:0034599">
    <property type="term" value="P:cellular response to oxidative stress"/>
    <property type="evidence" value="ECO:0007669"/>
    <property type="project" value="TreeGrafter"/>
</dbReference>
<evidence type="ECO:0000256" key="2">
    <source>
        <dbReference type="ARBA" id="ARBA00013017"/>
    </source>
</evidence>
<evidence type="ECO:0000256" key="4">
    <source>
        <dbReference type="ARBA" id="ARBA00022862"/>
    </source>
</evidence>
<dbReference type="Proteomes" id="UP000536835">
    <property type="component" value="Unassembled WGS sequence"/>
</dbReference>
<dbReference type="SUPFAM" id="SSF52833">
    <property type="entry name" value="Thioredoxin-like"/>
    <property type="match status" value="1"/>
</dbReference>
<evidence type="ECO:0000256" key="1">
    <source>
        <dbReference type="ARBA" id="ARBA00003330"/>
    </source>
</evidence>
<dbReference type="GO" id="GO:0005737">
    <property type="term" value="C:cytoplasm"/>
    <property type="evidence" value="ECO:0007669"/>
    <property type="project" value="TreeGrafter"/>
</dbReference>
<evidence type="ECO:0000256" key="10">
    <source>
        <dbReference type="ARBA" id="ARBA00042639"/>
    </source>
</evidence>
<comment type="caution">
    <text evidence="13">The sequence shown here is derived from an EMBL/GenBank/DDBJ whole genome shotgun (WGS) entry which is preliminary data.</text>
</comment>
<dbReference type="Gene3D" id="3.40.30.10">
    <property type="entry name" value="Glutaredoxin"/>
    <property type="match status" value="1"/>
</dbReference>
<proteinExistence type="inferred from homology"/>
<protein>
    <recommendedName>
        <fullName evidence="2">thioredoxin-dependent peroxiredoxin</fullName>
        <ecNumber evidence="2">1.11.1.24</ecNumber>
    </recommendedName>
    <alternativeName>
        <fullName evidence="8">Thioredoxin peroxidase</fullName>
    </alternativeName>
    <alternativeName>
        <fullName evidence="10">Thioredoxin-dependent peroxiredoxin Bcp</fullName>
    </alternativeName>
</protein>
<keyword evidence="3" id="KW-0575">Peroxidase</keyword>